<proteinExistence type="predicted"/>
<keyword evidence="2" id="KW-1185">Reference proteome</keyword>
<protein>
    <submittedName>
        <fullName evidence="1">Uncharacterized protein</fullName>
    </submittedName>
</protein>
<reference evidence="1" key="3">
    <citation type="submission" date="2022-06" db="UniProtKB">
        <authorList>
            <consortium name="EnsemblPlants"/>
        </authorList>
    </citation>
    <scope>IDENTIFICATION</scope>
</reference>
<name>A0A8R7Q9N0_TRIUA</name>
<sequence length="80" mass="8661">MSYSDEPPHRTIRQTSLFPAASMSLTGPKPQTLAELDLRPPCWAASPSGRILLPPPEKLATGIDVEKLASTPSVPKYLSF</sequence>
<reference evidence="2" key="1">
    <citation type="journal article" date="2013" name="Nature">
        <title>Draft genome of the wheat A-genome progenitor Triticum urartu.</title>
        <authorList>
            <person name="Ling H.Q."/>
            <person name="Zhao S."/>
            <person name="Liu D."/>
            <person name="Wang J."/>
            <person name="Sun H."/>
            <person name="Zhang C."/>
            <person name="Fan H."/>
            <person name="Li D."/>
            <person name="Dong L."/>
            <person name="Tao Y."/>
            <person name="Gao C."/>
            <person name="Wu H."/>
            <person name="Li Y."/>
            <person name="Cui Y."/>
            <person name="Guo X."/>
            <person name="Zheng S."/>
            <person name="Wang B."/>
            <person name="Yu K."/>
            <person name="Liang Q."/>
            <person name="Yang W."/>
            <person name="Lou X."/>
            <person name="Chen J."/>
            <person name="Feng M."/>
            <person name="Jian J."/>
            <person name="Zhang X."/>
            <person name="Luo G."/>
            <person name="Jiang Y."/>
            <person name="Liu J."/>
            <person name="Wang Z."/>
            <person name="Sha Y."/>
            <person name="Zhang B."/>
            <person name="Wu H."/>
            <person name="Tang D."/>
            <person name="Shen Q."/>
            <person name="Xue P."/>
            <person name="Zou S."/>
            <person name="Wang X."/>
            <person name="Liu X."/>
            <person name="Wang F."/>
            <person name="Yang Y."/>
            <person name="An X."/>
            <person name="Dong Z."/>
            <person name="Zhang K."/>
            <person name="Zhang X."/>
            <person name="Luo M.C."/>
            <person name="Dvorak J."/>
            <person name="Tong Y."/>
            <person name="Wang J."/>
            <person name="Yang H."/>
            <person name="Li Z."/>
            <person name="Wang D."/>
            <person name="Zhang A."/>
            <person name="Wang J."/>
        </authorList>
    </citation>
    <scope>NUCLEOTIDE SEQUENCE</scope>
    <source>
        <strain evidence="2">cv. G1812</strain>
    </source>
</reference>
<dbReference type="Gramene" id="TuG1812G0500001056.01.T01">
    <property type="protein sequence ID" value="TuG1812G0500001056.01.T01.cds266379"/>
    <property type="gene ID" value="TuG1812G0500001056.01"/>
</dbReference>
<reference evidence="1" key="2">
    <citation type="submission" date="2018-03" db="EMBL/GenBank/DDBJ databases">
        <title>The Triticum urartu genome reveals the dynamic nature of wheat genome evolution.</title>
        <authorList>
            <person name="Ling H."/>
            <person name="Ma B."/>
            <person name="Shi X."/>
            <person name="Liu H."/>
            <person name="Dong L."/>
            <person name="Sun H."/>
            <person name="Cao Y."/>
            <person name="Gao Q."/>
            <person name="Zheng S."/>
            <person name="Li Y."/>
            <person name="Yu Y."/>
            <person name="Du H."/>
            <person name="Qi M."/>
            <person name="Li Y."/>
            <person name="Yu H."/>
            <person name="Cui Y."/>
            <person name="Wang N."/>
            <person name="Chen C."/>
            <person name="Wu H."/>
            <person name="Zhao Y."/>
            <person name="Zhang J."/>
            <person name="Li Y."/>
            <person name="Zhou W."/>
            <person name="Zhang B."/>
            <person name="Hu W."/>
            <person name="Eijk M."/>
            <person name="Tang J."/>
            <person name="Witsenboer H."/>
            <person name="Zhao S."/>
            <person name="Li Z."/>
            <person name="Zhang A."/>
            <person name="Wang D."/>
            <person name="Liang C."/>
        </authorList>
    </citation>
    <scope>NUCLEOTIDE SEQUENCE [LARGE SCALE GENOMIC DNA]</scope>
    <source>
        <strain evidence="1">cv. G1812</strain>
    </source>
</reference>
<accession>A0A8R7Q9N0</accession>
<organism evidence="1 2">
    <name type="scientific">Triticum urartu</name>
    <name type="common">Red wild einkorn</name>
    <name type="synonym">Crithodium urartu</name>
    <dbReference type="NCBI Taxonomy" id="4572"/>
    <lineage>
        <taxon>Eukaryota</taxon>
        <taxon>Viridiplantae</taxon>
        <taxon>Streptophyta</taxon>
        <taxon>Embryophyta</taxon>
        <taxon>Tracheophyta</taxon>
        <taxon>Spermatophyta</taxon>
        <taxon>Magnoliopsida</taxon>
        <taxon>Liliopsida</taxon>
        <taxon>Poales</taxon>
        <taxon>Poaceae</taxon>
        <taxon>BOP clade</taxon>
        <taxon>Pooideae</taxon>
        <taxon>Triticodae</taxon>
        <taxon>Triticeae</taxon>
        <taxon>Triticinae</taxon>
        <taxon>Triticum</taxon>
    </lineage>
</organism>
<dbReference type="AlphaFoldDB" id="A0A8R7Q9N0"/>
<evidence type="ECO:0000313" key="2">
    <source>
        <dbReference type="Proteomes" id="UP000015106"/>
    </source>
</evidence>
<dbReference type="Proteomes" id="UP000015106">
    <property type="component" value="Chromosome 5"/>
</dbReference>
<dbReference type="EnsemblPlants" id="TuG1812G0500001056.01.T01">
    <property type="protein sequence ID" value="TuG1812G0500001056.01.T01.cds266379"/>
    <property type="gene ID" value="TuG1812G0500001056.01"/>
</dbReference>
<evidence type="ECO:0000313" key="1">
    <source>
        <dbReference type="EnsemblPlants" id="TuG1812G0500001056.01.T01.cds266379"/>
    </source>
</evidence>